<keyword evidence="3" id="KW-1185">Reference proteome</keyword>
<name>A0A2G1DSX7_AGGAC</name>
<evidence type="ECO:0000313" key="2">
    <source>
        <dbReference type="EMBL" id="PHO21603.1"/>
    </source>
</evidence>
<dbReference type="EMBL" id="PCGW01000001">
    <property type="protein sequence ID" value="PHO21603.1"/>
    <property type="molecule type" value="Genomic_DNA"/>
</dbReference>
<feature type="transmembrane region" description="Helical" evidence="1">
    <location>
        <begin position="55"/>
        <end position="74"/>
    </location>
</feature>
<gene>
    <name evidence="2" type="ORF">CQR80_00450</name>
</gene>
<dbReference type="Proteomes" id="UP000226080">
    <property type="component" value="Unassembled WGS sequence"/>
</dbReference>
<evidence type="ECO:0008006" key="4">
    <source>
        <dbReference type="Google" id="ProtNLM"/>
    </source>
</evidence>
<protein>
    <recommendedName>
        <fullName evidence="4">Secreted peptide</fullName>
    </recommendedName>
</protein>
<reference evidence="2 3" key="1">
    <citation type="submission" date="2017-10" db="EMBL/GenBank/DDBJ databases">
        <title>Draft genome sequences of Aggregatibacter actinomycetemcomitans strains 310a and 310b.</title>
        <authorList>
            <person name="May A.C."/>
            <person name="Ohta H."/>
            <person name="Maeda H."/>
            <person name="Kokeguchi S."/>
            <person name="Cugini C."/>
        </authorList>
    </citation>
    <scope>NUCLEOTIDE SEQUENCE [LARGE SCALE GENOMIC DNA]</scope>
    <source>
        <strain evidence="2 3">310b</strain>
    </source>
</reference>
<keyword evidence="1" id="KW-0812">Transmembrane</keyword>
<evidence type="ECO:0000313" key="3">
    <source>
        <dbReference type="Proteomes" id="UP000226080"/>
    </source>
</evidence>
<keyword evidence="1" id="KW-0472">Membrane</keyword>
<proteinExistence type="predicted"/>
<evidence type="ECO:0000256" key="1">
    <source>
        <dbReference type="SAM" id="Phobius"/>
    </source>
</evidence>
<sequence length="86" mass="10286">MCFNLALLTFLFYLCYCTGFRFFLCHLSFLTGKFLCGSDTLNFRLISINGFFCRIRYVVLHIFFNIGFTFCFSLRRRLIIYLSIKL</sequence>
<organism evidence="2 3">
    <name type="scientific">Aggregatibacter actinomycetemcomitans</name>
    <name type="common">Actinobacillus actinomycetemcomitans</name>
    <name type="synonym">Haemophilus actinomycetemcomitans</name>
    <dbReference type="NCBI Taxonomy" id="714"/>
    <lineage>
        <taxon>Bacteria</taxon>
        <taxon>Pseudomonadati</taxon>
        <taxon>Pseudomonadota</taxon>
        <taxon>Gammaproteobacteria</taxon>
        <taxon>Pasteurellales</taxon>
        <taxon>Pasteurellaceae</taxon>
        <taxon>Aggregatibacter</taxon>
    </lineage>
</organism>
<accession>A0A2G1DSX7</accession>
<comment type="caution">
    <text evidence="2">The sequence shown here is derived from an EMBL/GenBank/DDBJ whole genome shotgun (WGS) entry which is preliminary data.</text>
</comment>
<keyword evidence="1" id="KW-1133">Transmembrane helix</keyword>